<evidence type="ECO:0000313" key="2">
    <source>
        <dbReference type="Proteomes" id="UP000838878"/>
    </source>
</evidence>
<keyword evidence="2" id="KW-1185">Reference proteome</keyword>
<proteinExistence type="predicted"/>
<feature type="non-terminal residue" evidence="1">
    <location>
        <position position="373"/>
    </location>
</feature>
<protein>
    <submittedName>
        <fullName evidence="1">Uncharacterized protein</fullName>
    </submittedName>
</protein>
<accession>A0A8J9VL41</accession>
<dbReference type="AlphaFoldDB" id="A0A8J9VL41"/>
<dbReference type="Proteomes" id="UP000838878">
    <property type="component" value="Chromosome 1"/>
</dbReference>
<evidence type="ECO:0000313" key="1">
    <source>
        <dbReference type="EMBL" id="CAH0713292.1"/>
    </source>
</evidence>
<name>A0A8J9VL41_9NEOP</name>
<dbReference type="EMBL" id="OV170221">
    <property type="protein sequence ID" value="CAH0713292.1"/>
    <property type="molecule type" value="Genomic_DNA"/>
</dbReference>
<dbReference type="OrthoDB" id="6912681at2759"/>
<reference evidence="1" key="1">
    <citation type="submission" date="2021-12" db="EMBL/GenBank/DDBJ databases">
        <authorList>
            <person name="Martin H S."/>
        </authorList>
    </citation>
    <scope>NUCLEOTIDE SEQUENCE</scope>
</reference>
<gene>
    <name evidence="1" type="ORF">BINO364_LOCUS466</name>
</gene>
<sequence>MCKRRRRAKQERLRKGKTGVKKRTCCERCKRRVRKWFCRRIKQCFKKAVFGYPAPRLDDYEIAGYNLGSLKDNLKIKSSKNSFDSSTNVAKKKPSVVTLFKNNRKKSTKSVKLKDALVREFGSSSLSSIIGKMKSFVTDLRERNLFLGLSKDSKLNLNEKEKEKFRKMADKYETKSKRYVGSLLEDHKNLKKKFSLTQSKTEVLKNMLEDYTTKKFSFSKIIISNDKTNINNFNKEDLNKILNRYQSLKEKERNSSRDKLKGITANIFTRDKRISKKQLEFLKNQDSDILKKTFFLTDSKLKLLRNMADDLKKGKFFLTAIPSPLIKDRNNIQKDLTNILNYYKLQQKTEHYPFVKQSKLKQFKSDLRAKIGY</sequence>
<organism evidence="1 2">
    <name type="scientific">Brenthis ino</name>
    <name type="common">lesser marbled fritillary</name>
    <dbReference type="NCBI Taxonomy" id="405034"/>
    <lineage>
        <taxon>Eukaryota</taxon>
        <taxon>Metazoa</taxon>
        <taxon>Ecdysozoa</taxon>
        <taxon>Arthropoda</taxon>
        <taxon>Hexapoda</taxon>
        <taxon>Insecta</taxon>
        <taxon>Pterygota</taxon>
        <taxon>Neoptera</taxon>
        <taxon>Endopterygota</taxon>
        <taxon>Lepidoptera</taxon>
        <taxon>Glossata</taxon>
        <taxon>Ditrysia</taxon>
        <taxon>Papilionoidea</taxon>
        <taxon>Nymphalidae</taxon>
        <taxon>Heliconiinae</taxon>
        <taxon>Argynnini</taxon>
        <taxon>Brenthis</taxon>
    </lineage>
</organism>